<dbReference type="Proteomes" id="UP000060778">
    <property type="component" value="Chromosome"/>
</dbReference>
<sequence length="122" mass="13771">MIAPCSAKVSVSKDDIYLEVFDMDSELSLDIDLTSNVVTFMQGSKFKSFKVRDEEILDLGERVTDVIRKECELVSRENNVALYTCICGISKEITNLVFPFLGNKVKERSRRNSSLTISLPLL</sequence>
<dbReference type="AlphaFoldDB" id="A0A0U3EBI8"/>
<dbReference type="GeneID" id="30680666"/>
<reference evidence="1 2" key="1">
    <citation type="submission" date="2013-11" db="EMBL/GenBank/DDBJ databases">
        <title>Comparative genomics of Ignicoccus.</title>
        <authorList>
            <person name="Podar M."/>
        </authorList>
    </citation>
    <scope>NUCLEOTIDE SEQUENCE [LARGE SCALE GENOMIC DNA]</scope>
    <source>
        <strain evidence="1 2">DSM 13165</strain>
    </source>
</reference>
<dbReference type="EMBL" id="CP006867">
    <property type="protein sequence ID" value="ALU12686.1"/>
    <property type="molecule type" value="Genomic_DNA"/>
</dbReference>
<evidence type="ECO:0000313" key="1">
    <source>
        <dbReference type="EMBL" id="ALU12686.1"/>
    </source>
</evidence>
<protein>
    <submittedName>
        <fullName evidence="1">Uncharacterized protein</fullName>
    </submittedName>
</protein>
<organism evidence="1 2">
    <name type="scientific">Ignicoccus islandicus DSM 13165</name>
    <dbReference type="NCBI Taxonomy" id="940295"/>
    <lineage>
        <taxon>Archaea</taxon>
        <taxon>Thermoproteota</taxon>
        <taxon>Thermoprotei</taxon>
        <taxon>Desulfurococcales</taxon>
        <taxon>Desulfurococcaceae</taxon>
        <taxon>Ignicoccus</taxon>
    </lineage>
</organism>
<dbReference type="KEGG" id="iis:EYM_06450"/>
<accession>A0A0U3EBI8</accession>
<evidence type="ECO:0000313" key="2">
    <source>
        <dbReference type="Proteomes" id="UP000060778"/>
    </source>
</evidence>
<name>A0A0U3EBI8_9CREN</name>
<proteinExistence type="predicted"/>
<dbReference type="RefSeq" id="WP_075050195.1">
    <property type="nucleotide sequence ID" value="NZ_CP006867.1"/>
</dbReference>
<gene>
    <name evidence="1" type="ORF">EYM_06450</name>
</gene>
<keyword evidence="2" id="KW-1185">Reference proteome</keyword>